<keyword evidence="3 5" id="KW-1133">Transmembrane helix</keyword>
<dbReference type="Pfam" id="PF00361">
    <property type="entry name" value="Proton_antipo_M"/>
    <property type="match status" value="1"/>
</dbReference>
<keyword evidence="5" id="KW-0813">Transport</keyword>
<evidence type="ECO:0000256" key="5">
    <source>
        <dbReference type="HAMAP-Rule" id="MF_00445"/>
    </source>
</evidence>
<accession>A0ABW5PKF3</accession>
<comment type="subcellular location">
    <subcellularLocation>
        <location evidence="1 5">Cell membrane</location>
        <topology evidence="1 5">Multi-pass membrane protein</topology>
    </subcellularLocation>
    <subcellularLocation>
        <location evidence="6">Membrane</location>
        <topology evidence="6">Multi-pass membrane protein</topology>
    </subcellularLocation>
</comment>
<evidence type="ECO:0000313" key="9">
    <source>
        <dbReference type="Proteomes" id="UP001597541"/>
    </source>
</evidence>
<keyword evidence="5" id="KW-0520">NAD</keyword>
<evidence type="ECO:0000256" key="6">
    <source>
        <dbReference type="RuleBase" id="RU000320"/>
    </source>
</evidence>
<dbReference type="Proteomes" id="UP001597541">
    <property type="component" value="Unassembled WGS sequence"/>
</dbReference>
<keyword evidence="5" id="KW-1003">Cell membrane</keyword>
<comment type="subunit">
    <text evidence="5">NDH-1 is composed of 14 different subunits. Subunits NuoA, H, J, K, L, M, N constitute the membrane sector of the complex.</text>
</comment>
<feature type="transmembrane region" description="Helical" evidence="5">
    <location>
        <begin position="141"/>
        <end position="158"/>
    </location>
</feature>
<proteinExistence type="inferred from homology"/>
<feature type="transmembrane region" description="Helical" evidence="5">
    <location>
        <begin position="119"/>
        <end position="135"/>
    </location>
</feature>
<dbReference type="InterPro" id="IPR001750">
    <property type="entry name" value="ND/Mrp_TM"/>
</dbReference>
<evidence type="ECO:0000313" key="8">
    <source>
        <dbReference type="EMBL" id="MFD2615516.1"/>
    </source>
</evidence>
<feature type="transmembrane region" description="Helical" evidence="5">
    <location>
        <begin position="87"/>
        <end position="107"/>
    </location>
</feature>
<dbReference type="RefSeq" id="WP_377607628.1">
    <property type="nucleotide sequence ID" value="NZ_JBHUME010000019.1"/>
</dbReference>
<gene>
    <name evidence="5" type="primary">nuoN</name>
    <name evidence="8" type="ORF">ACFSUF_24215</name>
</gene>
<feature type="domain" description="NADH:quinone oxidoreductase/Mrp antiporter transmembrane" evidence="7">
    <location>
        <begin position="135"/>
        <end position="441"/>
    </location>
</feature>
<keyword evidence="5" id="KW-1278">Translocase</keyword>
<comment type="similarity">
    <text evidence="5">Belongs to the complex I subunit 2 family.</text>
</comment>
<evidence type="ECO:0000256" key="2">
    <source>
        <dbReference type="ARBA" id="ARBA00022692"/>
    </source>
</evidence>
<feature type="transmembrane region" description="Helical" evidence="5">
    <location>
        <begin position="45"/>
        <end position="67"/>
    </location>
</feature>
<feature type="transmembrane region" description="Helical" evidence="5">
    <location>
        <begin position="290"/>
        <end position="309"/>
    </location>
</feature>
<feature type="transmembrane region" description="Helical" evidence="5">
    <location>
        <begin position="321"/>
        <end position="343"/>
    </location>
</feature>
<dbReference type="HAMAP" id="MF_00445">
    <property type="entry name" value="NDH1_NuoN_1"/>
    <property type="match status" value="1"/>
</dbReference>
<keyword evidence="9" id="KW-1185">Reference proteome</keyword>
<keyword evidence="2 5" id="KW-0812">Transmembrane</keyword>
<evidence type="ECO:0000256" key="4">
    <source>
        <dbReference type="ARBA" id="ARBA00023136"/>
    </source>
</evidence>
<dbReference type="PANTHER" id="PTHR22773">
    <property type="entry name" value="NADH DEHYDROGENASE"/>
    <property type="match status" value="1"/>
</dbReference>
<comment type="caution">
    <text evidence="8">The sequence shown here is derived from an EMBL/GenBank/DDBJ whole genome shotgun (WGS) entry which is preliminary data.</text>
</comment>
<comment type="catalytic activity">
    <reaction evidence="5">
        <text>a quinone + NADH + 5 H(+)(in) = a quinol + NAD(+) + 4 H(+)(out)</text>
        <dbReference type="Rhea" id="RHEA:57888"/>
        <dbReference type="ChEBI" id="CHEBI:15378"/>
        <dbReference type="ChEBI" id="CHEBI:24646"/>
        <dbReference type="ChEBI" id="CHEBI:57540"/>
        <dbReference type="ChEBI" id="CHEBI:57945"/>
        <dbReference type="ChEBI" id="CHEBI:132124"/>
    </reaction>
</comment>
<keyword evidence="5" id="KW-0874">Quinone</keyword>
<feature type="transmembrane region" description="Helical" evidence="5">
    <location>
        <begin position="213"/>
        <end position="235"/>
    </location>
</feature>
<evidence type="ECO:0000256" key="1">
    <source>
        <dbReference type="ARBA" id="ARBA00004651"/>
    </source>
</evidence>
<organism evidence="8 9">
    <name type="scientific">Paenibacillus gansuensis</name>
    <dbReference type="NCBI Taxonomy" id="306542"/>
    <lineage>
        <taxon>Bacteria</taxon>
        <taxon>Bacillati</taxon>
        <taxon>Bacillota</taxon>
        <taxon>Bacilli</taxon>
        <taxon>Bacillales</taxon>
        <taxon>Paenibacillaceae</taxon>
        <taxon>Paenibacillus</taxon>
    </lineage>
</organism>
<sequence>MQPLQNLSFTDLANWQYLLPELTLAAAFLLLIVVDLLLPSPRGRSVIGALSIGALALAAFFTAQQLGSDQAAAFIHNAYRIDDYANLFKLIFLGSAALLIFMSLGSLKKEEVPNQGELYYLYLPAVLGAMVLASSGELITLFVGLELLSISSFILVGMRKNDSHSTEGAFKYVVLGGISSAFVLYGMSFLYGITGTTDIALMRESLLSSGGSFTALIYVSFFLMLTGIGFKIAAAPFHSWAADVYQAAPVPVAGFLSVVSKGAGFALLFRLVYNIFYGLGDEAVPIHNDIFLAVSVLSAAAMIVGNTMALRQRNVKRMLAFSGIANSGYLLVPLSLQFTAVHFDIFSEMIYYLIAYAFMNIGAFAVFLAVSRSAGHEEVSGFAGLYYRSPSTAVAAVLLVLSLAGIPLTGGFIGKLYILLGTMESQVYWLGTVMLVTSVISYYYYFSVVRQMFMRQGIESSLTMALPLRITIWLCAAASVALGILPGPVTRAIHSVFSLSYDLLYQAVS</sequence>
<comment type="function">
    <text evidence="5">NDH-1 shuttles electrons from NADH, via FMN and iron-sulfur (Fe-S) centers, to quinones in the respiratory chain. The immediate electron acceptor for the enzyme in this species is believed to be a menaquinone. Couples the redox reaction to proton translocation (for every two electrons transferred, four hydrogen ions are translocated across the cytoplasmic membrane), and thus conserves the redox energy in a proton gradient.</text>
</comment>
<dbReference type="InterPro" id="IPR010096">
    <property type="entry name" value="NADH-Q_OxRdtase_suN/2"/>
</dbReference>
<name>A0ABW5PKF3_9BACL</name>
<protein>
    <recommendedName>
        <fullName evidence="5">NADH-quinone oxidoreductase subunit N</fullName>
        <ecNumber evidence="5">7.1.1.-</ecNumber>
    </recommendedName>
    <alternativeName>
        <fullName evidence="5">NADH dehydrogenase I subunit N</fullName>
    </alternativeName>
    <alternativeName>
        <fullName evidence="5">NDH-1 subunit N</fullName>
    </alternativeName>
</protein>
<keyword evidence="4 5" id="KW-0472">Membrane</keyword>
<reference evidence="9" key="1">
    <citation type="journal article" date="2019" name="Int. J. Syst. Evol. Microbiol.">
        <title>The Global Catalogue of Microorganisms (GCM) 10K type strain sequencing project: providing services to taxonomists for standard genome sequencing and annotation.</title>
        <authorList>
            <consortium name="The Broad Institute Genomics Platform"/>
            <consortium name="The Broad Institute Genome Sequencing Center for Infectious Disease"/>
            <person name="Wu L."/>
            <person name="Ma J."/>
        </authorList>
    </citation>
    <scope>NUCLEOTIDE SEQUENCE [LARGE SCALE GENOMIC DNA]</scope>
    <source>
        <strain evidence="9">KCTC 3950</strain>
    </source>
</reference>
<feature type="transmembrane region" description="Helical" evidence="5">
    <location>
        <begin position="391"/>
        <end position="414"/>
    </location>
</feature>
<feature type="transmembrane region" description="Helical" evidence="5">
    <location>
        <begin position="426"/>
        <end position="445"/>
    </location>
</feature>
<dbReference type="EMBL" id="JBHUME010000019">
    <property type="protein sequence ID" value="MFD2615516.1"/>
    <property type="molecule type" value="Genomic_DNA"/>
</dbReference>
<evidence type="ECO:0000256" key="3">
    <source>
        <dbReference type="ARBA" id="ARBA00022989"/>
    </source>
</evidence>
<feature type="transmembrane region" description="Helical" evidence="5">
    <location>
        <begin position="349"/>
        <end position="370"/>
    </location>
</feature>
<feature type="transmembrane region" description="Helical" evidence="5">
    <location>
        <begin position="466"/>
        <end position="485"/>
    </location>
</feature>
<dbReference type="EC" id="7.1.1.-" evidence="5"/>
<evidence type="ECO:0000259" key="7">
    <source>
        <dbReference type="Pfam" id="PF00361"/>
    </source>
</evidence>
<feature type="transmembrane region" description="Helical" evidence="5">
    <location>
        <begin position="247"/>
        <end position="270"/>
    </location>
</feature>
<dbReference type="NCBIfam" id="TIGR01770">
    <property type="entry name" value="NDH_I_N"/>
    <property type="match status" value="1"/>
</dbReference>
<feature type="transmembrane region" description="Helical" evidence="5">
    <location>
        <begin position="17"/>
        <end position="38"/>
    </location>
</feature>
<feature type="transmembrane region" description="Helical" evidence="5">
    <location>
        <begin position="170"/>
        <end position="193"/>
    </location>
</feature>